<reference evidence="3 4" key="1">
    <citation type="submission" date="2018-05" db="EMBL/GenBank/DDBJ databases">
        <title>Complete genome sequence of Megasphaera sp. AJH120T, isolated from the ceca of a chicken.</title>
        <authorList>
            <person name="Maki J."/>
            <person name="Looft T."/>
        </authorList>
    </citation>
    <scope>NUCLEOTIDE SEQUENCE [LARGE SCALE GENOMIC DNA]</scope>
    <source>
        <strain evidence="3 4">AJH120</strain>
    </source>
</reference>
<organism evidence="3 4">
    <name type="scientific">Megasphaera stantonii</name>
    <dbReference type="NCBI Taxonomy" id="2144175"/>
    <lineage>
        <taxon>Bacteria</taxon>
        <taxon>Bacillati</taxon>
        <taxon>Bacillota</taxon>
        <taxon>Negativicutes</taxon>
        <taxon>Veillonellales</taxon>
        <taxon>Veillonellaceae</taxon>
        <taxon>Megasphaera</taxon>
    </lineage>
</organism>
<dbReference type="PANTHER" id="PTHR46609">
    <property type="entry name" value="EXONUCLEASE, PHAGE-TYPE/RECB, C-TERMINAL DOMAIN-CONTAINING PROTEIN"/>
    <property type="match status" value="1"/>
</dbReference>
<dbReference type="NCBIfam" id="TIGR03033">
    <property type="entry name" value="phage_rel_nuc"/>
    <property type="match status" value="1"/>
</dbReference>
<dbReference type="Proteomes" id="UP000254337">
    <property type="component" value="Chromosome"/>
</dbReference>
<dbReference type="SUPFAM" id="SSF52980">
    <property type="entry name" value="Restriction endonuclease-like"/>
    <property type="match status" value="1"/>
</dbReference>
<dbReference type="Pfam" id="PF09588">
    <property type="entry name" value="YqaJ"/>
    <property type="match status" value="1"/>
</dbReference>
<dbReference type="InterPro" id="IPR011335">
    <property type="entry name" value="Restrct_endonuc-II-like"/>
</dbReference>
<feature type="domain" description="YqaJ viral recombinase" evidence="2">
    <location>
        <begin position="15"/>
        <end position="150"/>
    </location>
</feature>
<sequence length="320" mass="35425">MKKVLTKTTSLSKQDWLALRRRGIGGSDAAAACGLSRFVSPYALFMEKTGACPKKEAGEAAYWGTVMEPILREEFAKWTQLETVAVPYMFYSAEYPWMLANIDGIAKDKDGTVSLLEIKTAGLYAAKDWSDGLPPEYYIQIQHYLSVTELHHAYVAVLIGGNDFRILEVQRDDAAIEHIIALEAVFWTEHVLKHIAPPVDGTESTAAAIATLYPKGNQTDRILPAEADALAEHYLRLQTQEKDIKSQKTATENKLKALLGESECALTPTGYAVSWKNVSTTRLDSTRLKQDHPELVGQYTRTTQSRKFAVKPAAATKGES</sequence>
<protein>
    <recommendedName>
        <fullName evidence="2">YqaJ viral recombinase domain-containing protein</fullName>
    </recommendedName>
</protein>
<dbReference type="InterPro" id="IPR019080">
    <property type="entry name" value="YqaJ_viral_recombinase"/>
</dbReference>
<dbReference type="InterPro" id="IPR051703">
    <property type="entry name" value="NF-kappa-B_Signaling_Reg"/>
</dbReference>
<dbReference type="KEGG" id="meg:DKB62_07000"/>
<feature type="region of interest" description="Disordered" evidence="1">
    <location>
        <begin position="300"/>
        <end position="320"/>
    </location>
</feature>
<dbReference type="InterPro" id="IPR017482">
    <property type="entry name" value="Lambda-type_endonuclease"/>
</dbReference>
<dbReference type="InterPro" id="IPR011604">
    <property type="entry name" value="PDDEXK-like_dom_sf"/>
</dbReference>
<dbReference type="PANTHER" id="PTHR46609:SF6">
    <property type="entry name" value="EXONUCLEASE, PHAGE-TYPE_RECB, C-TERMINAL DOMAIN-CONTAINING PROTEIN-RELATED"/>
    <property type="match status" value="1"/>
</dbReference>
<dbReference type="RefSeq" id="WP_107196024.1">
    <property type="nucleotide sequence ID" value="NZ_CP029462.1"/>
</dbReference>
<accession>A0A346AZN3</accession>
<dbReference type="EMBL" id="CP029462">
    <property type="protein sequence ID" value="AXL21326.1"/>
    <property type="molecule type" value="Genomic_DNA"/>
</dbReference>
<proteinExistence type="predicted"/>
<evidence type="ECO:0000256" key="1">
    <source>
        <dbReference type="SAM" id="MobiDB-lite"/>
    </source>
</evidence>
<evidence type="ECO:0000313" key="3">
    <source>
        <dbReference type="EMBL" id="AXL21326.1"/>
    </source>
</evidence>
<dbReference type="OrthoDB" id="46225at2"/>
<keyword evidence="4" id="KW-1185">Reference proteome</keyword>
<name>A0A346AZN3_9FIRM</name>
<gene>
    <name evidence="3" type="ORF">DKB62_07000</name>
</gene>
<evidence type="ECO:0000313" key="4">
    <source>
        <dbReference type="Proteomes" id="UP000254337"/>
    </source>
</evidence>
<evidence type="ECO:0000259" key="2">
    <source>
        <dbReference type="Pfam" id="PF09588"/>
    </source>
</evidence>
<dbReference type="Gene3D" id="3.90.320.10">
    <property type="match status" value="1"/>
</dbReference>
<dbReference type="AlphaFoldDB" id="A0A346AZN3"/>